<feature type="transmembrane region" description="Helical" evidence="1">
    <location>
        <begin position="302"/>
        <end position="325"/>
    </location>
</feature>
<accession>A0ABP0M3V4</accession>
<name>A0ABP0M3V4_9DINO</name>
<proteinExistence type="predicted"/>
<feature type="transmembrane region" description="Helical" evidence="1">
    <location>
        <begin position="127"/>
        <end position="149"/>
    </location>
</feature>
<sequence>SGLLIAVLVVVFWRSQQLIFLDRICIDRDDREQKRASIFSLGGILKKSKEMLVLWDSTWSGRLWCVFELAAFLKSQQSSSEKVLLIRPTFLGPCSMVLFFGSFFMMLPVTTMSFNQSWGPFGLIVRALGALLFVFIAGTFISLALRAYFRSVERLLEELRNISVENCRCACCDLDHTMDGANLLCDREIVKECVSIWFGSLEAFEESIRSELSDAMATGLKDRVFTRGWSLSVTTPILWAYFDVAVSWAAAGDVLWFFLILLDGWVLWFLCGPIYADYLTFIMCRYCRRARSTCGEILKNTGIVLLGSGGFLVIAGSYVLCQGFIPFEKEWYGAAVFGGSWLTVATIHLLYKARQDRTEIGRPVTFYLEGRPEQYFGRVRGVENGRYSVDVVGGGRKAGLDAVTPCSEEDLQKAQLAKSKAFQMAKLIPRPSLPRTVSNPELDRCPELEVGTPVAFFAQNRTLYGCLWGDLGLDEVGEALPKWKIDINTGWEEQYLQCGGRQHGAGGPIQHYPDGRSKLGRSVSVQKIWWYWYCKNALEGTWFAKLWLLILLSKAPEPSPLVVLLAALVTFFPPEQLWLSMVESMPKFAISSVDPTGQATMMSLLLWATFCIVYLVNGFLLYAVEMGLPQTIAGYRLQTVKWGCQSRFRVGAENIRPHNMPPAATSYGSYGGRVRVAHWVAETCEAVEDRIFWGNQTVPVDLLHTSTP</sequence>
<evidence type="ECO:0000256" key="2">
    <source>
        <dbReference type="SAM" id="SignalP"/>
    </source>
</evidence>
<dbReference type="EMBL" id="CAXAMM010019646">
    <property type="protein sequence ID" value="CAK9046156.1"/>
    <property type="molecule type" value="Genomic_DNA"/>
</dbReference>
<dbReference type="Proteomes" id="UP001642464">
    <property type="component" value="Unassembled WGS sequence"/>
</dbReference>
<feature type="signal peptide" evidence="2">
    <location>
        <begin position="1"/>
        <end position="17"/>
    </location>
</feature>
<feature type="transmembrane region" description="Helical" evidence="1">
    <location>
        <begin position="254"/>
        <end position="281"/>
    </location>
</feature>
<keyword evidence="1" id="KW-0472">Membrane</keyword>
<gene>
    <name evidence="3" type="ORF">SCF082_LOCUS26009</name>
</gene>
<feature type="non-terminal residue" evidence="3">
    <location>
        <position position="1"/>
    </location>
</feature>
<feature type="transmembrane region" description="Helical" evidence="1">
    <location>
        <begin position="85"/>
        <end position="107"/>
    </location>
</feature>
<keyword evidence="2" id="KW-0732">Signal</keyword>
<organism evidence="3 4">
    <name type="scientific">Durusdinium trenchii</name>
    <dbReference type="NCBI Taxonomy" id="1381693"/>
    <lineage>
        <taxon>Eukaryota</taxon>
        <taxon>Sar</taxon>
        <taxon>Alveolata</taxon>
        <taxon>Dinophyceae</taxon>
        <taxon>Suessiales</taxon>
        <taxon>Symbiodiniaceae</taxon>
        <taxon>Durusdinium</taxon>
    </lineage>
</organism>
<keyword evidence="1" id="KW-0812">Transmembrane</keyword>
<protein>
    <recommendedName>
        <fullName evidence="5">Protein S-acyltransferase</fullName>
    </recommendedName>
</protein>
<keyword evidence="1" id="KW-1133">Transmembrane helix</keyword>
<feature type="transmembrane region" description="Helical" evidence="1">
    <location>
        <begin position="561"/>
        <end position="579"/>
    </location>
</feature>
<feature type="chain" id="PRO_5047244032" description="Protein S-acyltransferase" evidence="2">
    <location>
        <begin position="18"/>
        <end position="708"/>
    </location>
</feature>
<comment type="caution">
    <text evidence="3">The sequence shown here is derived from an EMBL/GenBank/DDBJ whole genome shotgun (WGS) entry which is preliminary data.</text>
</comment>
<evidence type="ECO:0008006" key="5">
    <source>
        <dbReference type="Google" id="ProtNLM"/>
    </source>
</evidence>
<evidence type="ECO:0000313" key="3">
    <source>
        <dbReference type="EMBL" id="CAK9046156.1"/>
    </source>
</evidence>
<feature type="transmembrane region" description="Helical" evidence="1">
    <location>
        <begin position="331"/>
        <end position="351"/>
    </location>
</feature>
<evidence type="ECO:0000256" key="1">
    <source>
        <dbReference type="SAM" id="Phobius"/>
    </source>
</evidence>
<reference evidence="3 4" key="1">
    <citation type="submission" date="2024-02" db="EMBL/GenBank/DDBJ databases">
        <authorList>
            <person name="Chen Y."/>
            <person name="Shah S."/>
            <person name="Dougan E. K."/>
            <person name="Thang M."/>
            <person name="Chan C."/>
        </authorList>
    </citation>
    <scope>NUCLEOTIDE SEQUENCE [LARGE SCALE GENOMIC DNA]</scope>
</reference>
<keyword evidence="4" id="KW-1185">Reference proteome</keyword>
<feature type="transmembrane region" description="Helical" evidence="1">
    <location>
        <begin position="224"/>
        <end position="242"/>
    </location>
</feature>
<feature type="transmembrane region" description="Helical" evidence="1">
    <location>
        <begin position="599"/>
        <end position="624"/>
    </location>
</feature>
<evidence type="ECO:0000313" key="4">
    <source>
        <dbReference type="Proteomes" id="UP001642464"/>
    </source>
</evidence>